<evidence type="ECO:0000256" key="1">
    <source>
        <dbReference type="ARBA" id="ARBA00004141"/>
    </source>
</evidence>
<dbReference type="InterPro" id="IPR007267">
    <property type="entry name" value="GtrA_DPMS_TM"/>
</dbReference>
<comment type="caution">
    <text evidence="8">The sequence shown here is derived from an EMBL/GenBank/DDBJ whole genome shotgun (WGS) entry which is preliminary data.</text>
</comment>
<dbReference type="OrthoDB" id="7011564at2"/>
<feature type="transmembrane region" description="Helical" evidence="6">
    <location>
        <begin position="98"/>
        <end position="117"/>
    </location>
</feature>
<evidence type="ECO:0000256" key="5">
    <source>
        <dbReference type="ARBA" id="ARBA00023136"/>
    </source>
</evidence>
<keyword evidence="4 6" id="KW-1133">Transmembrane helix</keyword>
<dbReference type="InterPro" id="IPR051401">
    <property type="entry name" value="GtrA_CellWall_Glycosyl"/>
</dbReference>
<proteinExistence type="inferred from homology"/>
<comment type="similarity">
    <text evidence="2">Belongs to the GtrA family.</text>
</comment>
<feature type="domain" description="GtrA/DPMS transmembrane" evidence="7">
    <location>
        <begin position="11"/>
        <end position="122"/>
    </location>
</feature>
<feature type="transmembrane region" description="Helical" evidence="6">
    <location>
        <begin position="74"/>
        <end position="92"/>
    </location>
</feature>
<comment type="subcellular location">
    <subcellularLocation>
        <location evidence="1">Membrane</location>
        <topology evidence="1">Multi-pass membrane protein</topology>
    </subcellularLocation>
</comment>
<evidence type="ECO:0000256" key="4">
    <source>
        <dbReference type="ARBA" id="ARBA00022989"/>
    </source>
</evidence>
<dbReference type="RefSeq" id="WP_120342280.1">
    <property type="nucleotide sequence ID" value="NZ_MCAS01000001.1"/>
</dbReference>
<sequence length="124" mass="12995">MNRAERIKVLRFGVSGLFATGLHVIVAMTLIRRAGTEPALANALAFASSTGCSYLLNTFWSFSSFPALANIGRFAMVSLGGLTLTALVAHATQVAGGAPGLGIAMVVCVVPPVTFIAHRGWTYR</sequence>
<evidence type="ECO:0000313" key="8">
    <source>
        <dbReference type="EMBL" id="RKF50657.1"/>
    </source>
</evidence>
<feature type="transmembrane region" description="Helical" evidence="6">
    <location>
        <begin position="43"/>
        <end position="62"/>
    </location>
</feature>
<evidence type="ECO:0000259" key="7">
    <source>
        <dbReference type="Pfam" id="PF04138"/>
    </source>
</evidence>
<evidence type="ECO:0000256" key="2">
    <source>
        <dbReference type="ARBA" id="ARBA00009399"/>
    </source>
</evidence>
<dbReference type="PANTHER" id="PTHR38459:SF1">
    <property type="entry name" value="PROPHAGE BACTOPRENOL-LINKED GLUCOSE TRANSLOCASE HOMOLOG"/>
    <property type="match status" value="1"/>
</dbReference>
<evidence type="ECO:0000256" key="6">
    <source>
        <dbReference type="SAM" id="Phobius"/>
    </source>
</evidence>
<accession>A0A3R7LD43</accession>
<name>A0A3R7LD43_9BURK</name>
<reference evidence="8 9" key="1">
    <citation type="submission" date="2016-07" db="EMBL/GenBank/DDBJ databases">
        <title>Genome analysis of Burkholderia fungorum ES3-20.</title>
        <authorList>
            <person name="Xu D."/>
            <person name="Yao R."/>
            <person name="Zheng S."/>
        </authorList>
    </citation>
    <scope>NUCLEOTIDE SEQUENCE [LARGE SCALE GENOMIC DNA]</scope>
    <source>
        <strain evidence="8 9">ES3-20</strain>
    </source>
</reference>
<dbReference type="AlphaFoldDB" id="A0A3R7LD43"/>
<dbReference type="PANTHER" id="PTHR38459">
    <property type="entry name" value="PROPHAGE BACTOPRENOL-LINKED GLUCOSE TRANSLOCASE HOMOLOG"/>
    <property type="match status" value="1"/>
</dbReference>
<keyword evidence="3 6" id="KW-0812">Transmembrane</keyword>
<dbReference type="GO" id="GO:0005886">
    <property type="term" value="C:plasma membrane"/>
    <property type="evidence" value="ECO:0007669"/>
    <property type="project" value="TreeGrafter"/>
</dbReference>
<evidence type="ECO:0000256" key="3">
    <source>
        <dbReference type="ARBA" id="ARBA00022692"/>
    </source>
</evidence>
<dbReference type="GO" id="GO:0000271">
    <property type="term" value="P:polysaccharide biosynthetic process"/>
    <property type="evidence" value="ECO:0007669"/>
    <property type="project" value="InterPro"/>
</dbReference>
<protein>
    <submittedName>
        <fullName evidence="8">Sugar translocase</fullName>
    </submittedName>
</protein>
<feature type="transmembrane region" description="Helical" evidence="6">
    <location>
        <begin position="12"/>
        <end position="31"/>
    </location>
</feature>
<dbReference type="EMBL" id="MCAS01000001">
    <property type="protein sequence ID" value="RKF50657.1"/>
    <property type="molecule type" value="Genomic_DNA"/>
</dbReference>
<gene>
    <name evidence="8" type="ORF">BCY88_00280</name>
</gene>
<dbReference type="Proteomes" id="UP000283709">
    <property type="component" value="Unassembled WGS sequence"/>
</dbReference>
<organism evidence="8 9">
    <name type="scientific">Paraburkholderia fungorum</name>
    <dbReference type="NCBI Taxonomy" id="134537"/>
    <lineage>
        <taxon>Bacteria</taxon>
        <taxon>Pseudomonadati</taxon>
        <taxon>Pseudomonadota</taxon>
        <taxon>Betaproteobacteria</taxon>
        <taxon>Burkholderiales</taxon>
        <taxon>Burkholderiaceae</taxon>
        <taxon>Paraburkholderia</taxon>
    </lineage>
</organism>
<evidence type="ECO:0000313" key="9">
    <source>
        <dbReference type="Proteomes" id="UP000283709"/>
    </source>
</evidence>
<dbReference type="Pfam" id="PF04138">
    <property type="entry name" value="GtrA_DPMS_TM"/>
    <property type="match status" value="1"/>
</dbReference>
<keyword evidence="5 6" id="KW-0472">Membrane</keyword>